<dbReference type="PROSITE" id="PS00514">
    <property type="entry name" value="FIBRINOGEN_C_1"/>
    <property type="match status" value="1"/>
</dbReference>
<evidence type="ECO:0000259" key="3">
    <source>
        <dbReference type="PROSITE" id="PS51406"/>
    </source>
</evidence>
<sequence>MGQFAVFLIFASSFLASTSAFKKTNFRKQMDFPARFSDFRRNHPHPVDEHSQMQLRQEVTDARNPDTCHCMCQASWSYDSGPVCPNYYRNCSRLPIKRPRDCQEMYQRGYNTTGVYVIYPDGLPQGIYVRCDMETAGGGWTFIQRRVNGDVDFYRDWSDYKQGFGDLDGNFWIGNDNIHLLTAQDHYQLRIDLSISSTNTTYVMYSSFNVGDENSGYILTGGGYSGIAVDALSYHFRLQFSNKDRDNDVGDANCAQDNKGGWWYNHCYMSNLNGVYGSSKNEGLNWFSIYLVYADMKVRKMLI</sequence>
<keyword evidence="5" id="KW-1185">Reference proteome</keyword>
<protein>
    <recommendedName>
        <fullName evidence="3">Fibrinogen C-terminal domain-containing protein</fullName>
    </recommendedName>
</protein>
<proteinExistence type="predicted"/>
<dbReference type="NCBIfam" id="NF040941">
    <property type="entry name" value="GGGWT_bact"/>
    <property type="match status" value="1"/>
</dbReference>
<evidence type="ECO:0000256" key="2">
    <source>
        <dbReference type="SAM" id="SignalP"/>
    </source>
</evidence>
<organism evidence="4 5">
    <name type="scientific">Sinanodonta woodiana</name>
    <name type="common">Chinese pond mussel</name>
    <name type="synonym">Anodonta woodiana</name>
    <dbReference type="NCBI Taxonomy" id="1069815"/>
    <lineage>
        <taxon>Eukaryota</taxon>
        <taxon>Metazoa</taxon>
        <taxon>Spiralia</taxon>
        <taxon>Lophotrochozoa</taxon>
        <taxon>Mollusca</taxon>
        <taxon>Bivalvia</taxon>
        <taxon>Autobranchia</taxon>
        <taxon>Heteroconchia</taxon>
        <taxon>Palaeoheterodonta</taxon>
        <taxon>Unionida</taxon>
        <taxon>Unionoidea</taxon>
        <taxon>Unionidae</taxon>
        <taxon>Unioninae</taxon>
        <taxon>Sinanodonta</taxon>
    </lineage>
</organism>
<evidence type="ECO:0000313" key="4">
    <source>
        <dbReference type="EMBL" id="KAL3885230.1"/>
    </source>
</evidence>
<dbReference type="CDD" id="cd00087">
    <property type="entry name" value="FReD"/>
    <property type="match status" value="1"/>
</dbReference>
<dbReference type="EMBL" id="JBJQND010000002">
    <property type="protein sequence ID" value="KAL3885230.1"/>
    <property type="molecule type" value="Genomic_DNA"/>
</dbReference>
<dbReference type="SUPFAM" id="SSF56496">
    <property type="entry name" value="Fibrinogen C-terminal domain-like"/>
    <property type="match status" value="1"/>
</dbReference>
<dbReference type="PANTHER" id="PTHR19143">
    <property type="entry name" value="FIBRINOGEN/TENASCIN/ANGIOPOEITIN"/>
    <property type="match status" value="1"/>
</dbReference>
<reference evidence="4 5" key="1">
    <citation type="submission" date="2024-11" db="EMBL/GenBank/DDBJ databases">
        <title>Chromosome-level genome assembly of the freshwater bivalve Anodonta woodiana.</title>
        <authorList>
            <person name="Chen X."/>
        </authorList>
    </citation>
    <scope>NUCLEOTIDE SEQUENCE [LARGE SCALE GENOMIC DNA]</scope>
    <source>
        <strain evidence="4">MN2024</strain>
        <tissue evidence="4">Gills</tissue>
    </source>
</reference>
<dbReference type="Pfam" id="PF00147">
    <property type="entry name" value="Fibrinogen_C"/>
    <property type="match status" value="1"/>
</dbReference>
<dbReference type="Gene3D" id="3.90.215.10">
    <property type="entry name" value="Gamma Fibrinogen, chain A, domain 1"/>
    <property type="match status" value="1"/>
</dbReference>
<dbReference type="AlphaFoldDB" id="A0ABD3XGM7"/>
<dbReference type="PROSITE" id="PS51406">
    <property type="entry name" value="FIBRINOGEN_C_2"/>
    <property type="match status" value="1"/>
</dbReference>
<feature type="signal peptide" evidence="2">
    <location>
        <begin position="1"/>
        <end position="20"/>
    </location>
</feature>
<dbReference type="Proteomes" id="UP001634394">
    <property type="component" value="Unassembled WGS sequence"/>
</dbReference>
<keyword evidence="1" id="KW-1015">Disulfide bond</keyword>
<dbReference type="InterPro" id="IPR020837">
    <property type="entry name" value="Fibrinogen_CS"/>
</dbReference>
<feature type="chain" id="PRO_5044869813" description="Fibrinogen C-terminal domain-containing protein" evidence="2">
    <location>
        <begin position="21"/>
        <end position="303"/>
    </location>
</feature>
<dbReference type="InterPro" id="IPR002181">
    <property type="entry name" value="Fibrinogen_a/b/g_C_dom"/>
</dbReference>
<comment type="caution">
    <text evidence="4">The sequence shown here is derived from an EMBL/GenBank/DDBJ whole genome shotgun (WGS) entry which is preliminary data.</text>
</comment>
<name>A0ABD3XGM7_SINWO</name>
<dbReference type="InterPro" id="IPR014716">
    <property type="entry name" value="Fibrinogen_a/b/g_C_1"/>
</dbReference>
<gene>
    <name evidence="4" type="ORF">ACJMK2_025318</name>
</gene>
<accession>A0ABD3XGM7</accession>
<keyword evidence="2" id="KW-0732">Signal</keyword>
<dbReference type="SMART" id="SM00186">
    <property type="entry name" value="FBG"/>
    <property type="match status" value="1"/>
</dbReference>
<evidence type="ECO:0000313" key="5">
    <source>
        <dbReference type="Proteomes" id="UP001634394"/>
    </source>
</evidence>
<dbReference type="InterPro" id="IPR050373">
    <property type="entry name" value="Fibrinogen_C-term_domain"/>
</dbReference>
<feature type="domain" description="Fibrinogen C-terminal" evidence="3">
    <location>
        <begin position="93"/>
        <end position="303"/>
    </location>
</feature>
<evidence type="ECO:0000256" key="1">
    <source>
        <dbReference type="ARBA" id="ARBA00023157"/>
    </source>
</evidence>
<dbReference type="InterPro" id="IPR036056">
    <property type="entry name" value="Fibrinogen-like_C"/>
</dbReference>